<dbReference type="SUPFAM" id="SSF54368">
    <property type="entry name" value="Glutamine synthetase, N-terminal domain"/>
    <property type="match status" value="1"/>
</dbReference>
<comment type="catalytic activity">
    <reaction evidence="8 11">
        <text>L-glutamate + NH4(+) + ATP = L-glutamine + ADP + phosphate + H(+)</text>
        <dbReference type="Rhea" id="RHEA:16169"/>
        <dbReference type="ChEBI" id="CHEBI:15378"/>
        <dbReference type="ChEBI" id="CHEBI:28938"/>
        <dbReference type="ChEBI" id="CHEBI:29985"/>
        <dbReference type="ChEBI" id="CHEBI:30616"/>
        <dbReference type="ChEBI" id="CHEBI:43474"/>
        <dbReference type="ChEBI" id="CHEBI:58359"/>
        <dbReference type="ChEBI" id="CHEBI:456216"/>
        <dbReference type="EC" id="6.3.1.2"/>
    </reaction>
</comment>
<comment type="subunit">
    <text evidence="2">Homooctamer.</text>
</comment>
<dbReference type="PROSITE" id="PS00180">
    <property type="entry name" value="GLNA_1"/>
    <property type="match status" value="1"/>
</dbReference>
<dbReference type="OrthoDB" id="1936100at2759"/>
<dbReference type="Pfam" id="PF00120">
    <property type="entry name" value="Gln-synt_C"/>
    <property type="match status" value="1"/>
</dbReference>
<name>A0A3N4HZG6_ASCIM</name>
<dbReference type="FunFam" id="3.10.20.70:FF:000004">
    <property type="entry name" value="Glutamine synthetase"/>
    <property type="match status" value="1"/>
</dbReference>
<dbReference type="InterPro" id="IPR008146">
    <property type="entry name" value="Gln_synth_cat_dom"/>
</dbReference>
<dbReference type="InterPro" id="IPR050292">
    <property type="entry name" value="Glutamine_Synthetase"/>
</dbReference>
<protein>
    <recommendedName>
        <fullName evidence="4 11">Glutamine synthetase</fullName>
        <ecNumber evidence="3 11">6.3.1.2</ecNumber>
    </recommendedName>
</protein>
<dbReference type="InterPro" id="IPR027302">
    <property type="entry name" value="Gln_synth_N_conserv_site"/>
</dbReference>
<keyword evidence="6 11" id="KW-0547">Nucleotide-binding</keyword>
<feature type="domain" description="GS catalytic" evidence="13">
    <location>
        <begin position="140"/>
        <end position="388"/>
    </location>
</feature>
<organism evidence="14 15">
    <name type="scientific">Ascobolus immersus RN42</name>
    <dbReference type="NCBI Taxonomy" id="1160509"/>
    <lineage>
        <taxon>Eukaryota</taxon>
        <taxon>Fungi</taxon>
        <taxon>Dikarya</taxon>
        <taxon>Ascomycota</taxon>
        <taxon>Pezizomycotina</taxon>
        <taxon>Pezizomycetes</taxon>
        <taxon>Pezizales</taxon>
        <taxon>Ascobolaceae</taxon>
        <taxon>Ascobolus</taxon>
    </lineage>
</organism>
<dbReference type="InterPro" id="IPR027303">
    <property type="entry name" value="Gln_synth_gly_rich_site"/>
</dbReference>
<dbReference type="Proteomes" id="UP000275078">
    <property type="component" value="Unassembled WGS sequence"/>
</dbReference>
<gene>
    <name evidence="14" type="ORF">BJ508DRAFT_329067</name>
</gene>
<reference evidence="14 15" key="1">
    <citation type="journal article" date="2018" name="Nat. Ecol. Evol.">
        <title>Pezizomycetes genomes reveal the molecular basis of ectomycorrhizal truffle lifestyle.</title>
        <authorList>
            <person name="Murat C."/>
            <person name="Payen T."/>
            <person name="Noel B."/>
            <person name="Kuo A."/>
            <person name="Morin E."/>
            <person name="Chen J."/>
            <person name="Kohler A."/>
            <person name="Krizsan K."/>
            <person name="Balestrini R."/>
            <person name="Da Silva C."/>
            <person name="Montanini B."/>
            <person name="Hainaut M."/>
            <person name="Levati E."/>
            <person name="Barry K.W."/>
            <person name="Belfiori B."/>
            <person name="Cichocki N."/>
            <person name="Clum A."/>
            <person name="Dockter R.B."/>
            <person name="Fauchery L."/>
            <person name="Guy J."/>
            <person name="Iotti M."/>
            <person name="Le Tacon F."/>
            <person name="Lindquist E.A."/>
            <person name="Lipzen A."/>
            <person name="Malagnac F."/>
            <person name="Mello A."/>
            <person name="Molinier V."/>
            <person name="Miyauchi S."/>
            <person name="Poulain J."/>
            <person name="Riccioni C."/>
            <person name="Rubini A."/>
            <person name="Sitrit Y."/>
            <person name="Splivallo R."/>
            <person name="Traeger S."/>
            <person name="Wang M."/>
            <person name="Zifcakova L."/>
            <person name="Wipf D."/>
            <person name="Zambonelli A."/>
            <person name="Paolocci F."/>
            <person name="Nowrousian M."/>
            <person name="Ottonello S."/>
            <person name="Baldrian P."/>
            <person name="Spatafora J.W."/>
            <person name="Henrissat B."/>
            <person name="Nagy L.G."/>
            <person name="Aury J.M."/>
            <person name="Wincker P."/>
            <person name="Grigoriev I.V."/>
            <person name="Bonfante P."/>
            <person name="Martin F.M."/>
        </authorList>
    </citation>
    <scope>NUCLEOTIDE SEQUENCE [LARGE SCALE GENOMIC DNA]</scope>
    <source>
        <strain evidence="14 15">RN42</strain>
    </source>
</reference>
<evidence type="ECO:0000256" key="2">
    <source>
        <dbReference type="ARBA" id="ARBA00011823"/>
    </source>
</evidence>
<evidence type="ECO:0000256" key="5">
    <source>
        <dbReference type="ARBA" id="ARBA00022598"/>
    </source>
</evidence>
<evidence type="ECO:0000256" key="9">
    <source>
        <dbReference type="PROSITE-ProRule" id="PRU01330"/>
    </source>
</evidence>
<dbReference type="SUPFAM" id="SSF55931">
    <property type="entry name" value="Glutamine synthetase/guanido kinase"/>
    <property type="match status" value="1"/>
</dbReference>
<dbReference type="PANTHER" id="PTHR20852:SF57">
    <property type="entry name" value="GLUTAMINE SYNTHETASE 2 CYTOPLASMIC"/>
    <property type="match status" value="1"/>
</dbReference>
<dbReference type="PROSITE" id="PS51986">
    <property type="entry name" value="GS_BETA_GRASP"/>
    <property type="match status" value="1"/>
</dbReference>
<keyword evidence="7 11" id="KW-0067">ATP-binding</keyword>
<accession>A0A3N4HZG6</accession>
<evidence type="ECO:0000256" key="4">
    <source>
        <dbReference type="ARBA" id="ARBA00021364"/>
    </source>
</evidence>
<dbReference type="GO" id="GO:0005737">
    <property type="term" value="C:cytoplasm"/>
    <property type="evidence" value="ECO:0007669"/>
    <property type="project" value="TreeGrafter"/>
</dbReference>
<dbReference type="GO" id="GO:0005524">
    <property type="term" value="F:ATP binding"/>
    <property type="evidence" value="ECO:0007669"/>
    <property type="project" value="UniProtKB-KW"/>
</dbReference>
<keyword evidence="15" id="KW-1185">Reference proteome</keyword>
<dbReference type="EC" id="6.3.1.2" evidence="3 11"/>
<evidence type="ECO:0000256" key="7">
    <source>
        <dbReference type="ARBA" id="ARBA00022840"/>
    </source>
</evidence>
<dbReference type="FunFam" id="3.30.590.10:FF:000004">
    <property type="entry name" value="Glutamine synthetase"/>
    <property type="match status" value="1"/>
</dbReference>
<dbReference type="SMART" id="SM01230">
    <property type="entry name" value="Gln-synt_C"/>
    <property type="match status" value="1"/>
</dbReference>
<dbReference type="PANTHER" id="PTHR20852">
    <property type="entry name" value="GLUTAMINE SYNTHETASE"/>
    <property type="match status" value="1"/>
</dbReference>
<evidence type="ECO:0000259" key="13">
    <source>
        <dbReference type="PROSITE" id="PS51987"/>
    </source>
</evidence>
<evidence type="ECO:0000256" key="1">
    <source>
        <dbReference type="ARBA" id="ARBA00009897"/>
    </source>
</evidence>
<dbReference type="Pfam" id="PF03951">
    <property type="entry name" value="Gln-synt_N"/>
    <property type="match status" value="1"/>
</dbReference>
<evidence type="ECO:0000256" key="10">
    <source>
        <dbReference type="RuleBase" id="RU000384"/>
    </source>
</evidence>
<evidence type="ECO:0000313" key="14">
    <source>
        <dbReference type="EMBL" id="RPA78587.1"/>
    </source>
</evidence>
<proteinExistence type="inferred from homology"/>
<dbReference type="PROSITE" id="PS51987">
    <property type="entry name" value="GS_CATALYTIC"/>
    <property type="match status" value="1"/>
</dbReference>
<evidence type="ECO:0000256" key="6">
    <source>
        <dbReference type="ARBA" id="ARBA00022741"/>
    </source>
</evidence>
<dbReference type="GO" id="GO:0004356">
    <property type="term" value="F:glutamine synthetase activity"/>
    <property type="evidence" value="ECO:0007669"/>
    <property type="project" value="UniProtKB-EC"/>
</dbReference>
<evidence type="ECO:0000256" key="8">
    <source>
        <dbReference type="ARBA" id="ARBA00049436"/>
    </source>
</evidence>
<dbReference type="Gene3D" id="3.10.20.70">
    <property type="entry name" value="Glutamine synthetase, N-terminal domain"/>
    <property type="match status" value="1"/>
</dbReference>
<dbReference type="InterPro" id="IPR008147">
    <property type="entry name" value="Gln_synt_N"/>
</dbReference>
<feature type="domain" description="GS beta-grasp" evidence="12">
    <location>
        <begin position="54"/>
        <end position="133"/>
    </location>
</feature>
<dbReference type="STRING" id="1160509.A0A3N4HZG6"/>
<dbReference type="InterPro" id="IPR014746">
    <property type="entry name" value="Gln_synth/guanido_kin_cat_dom"/>
</dbReference>
<evidence type="ECO:0000256" key="3">
    <source>
        <dbReference type="ARBA" id="ARBA00012937"/>
    </source>
</evidence>
<evidence type="ECO:0000259" key="12">
    <source>
        <dbReference type="PROSITE" id="PS51986"/>
    </source>
</evidence>
<evidence type="ECO:0000313" key="15">
    <source>
        <dbReference type="Proteomes" id="UP000275078"/>
    </source>
</evidence>
<dbReference type="AlphaFoldDB" id="A0A3N4HZG6"/>
<comment type="similarity">
    <text evidence="1 9 10">Belongs to the glutamine synthetase family.</text>
</comment>
<sequence length="388" mass="43574">MKPPSWPGGVVTLELGRRPEILIAERERAMAGSTTVSYTENLRKYLDLPQNGSIQAEYIWIDGNNGVRCKTRTLTKKPDNVEELPEWNFDGSSTGQAPGEDSDIYLRPVAVYPDPFRRGDNILVLCECWNSDGVPNKFNYRHDCAKLMEAHKDQVPWFGLEQEYTLFDELDQPFGWPRGGFPGPQGPYYCGVGTGKVYCRDIVEAHYRACLYAGIKISGINAEVLPSQWEYQVGPCEGIEMGDQLWMSRFLLHRVAEEFGVKISFHPKPIKGDWNGSGLHTNVSTAAMRAPGGMKYIEDAIEKLAKRHKEHIAVYGDDNTMRLTGKHETGNIEQFSYGVADRGSSIRIPRSVAKEGYGYFEDRRPASNACPYQITGIMIETICGSLEQ</sequence>
<dbReference type="Gene3D" id="3.30.590.10">
    <property type="entry name" value="Glutamine synthetase/guanido kinase, catalytic domain"/>
    <property type="match status" value="1"/>
</dbReference>
<dbReference type="InterPro" id="IPR036651">
    <property type="entry name" value="Gln_synt_N_sf"/>
</dbReference>
<dbReference type="GO" id="GO:0006542">
    <property type="term" value="P:glutamine biosynthetic process"/>
    <property type="evidence" value="ECO:0007669"/>
    <property type="project" value="InterPro"/>
</dbReference>
<dbReference type="PROSITE" id="PS00181">
    <property type="entry name" value="GLNA_ATP"/>
    <property type="match status" value="1"/>
</dbReference>
<dbReference type="EMBL" id="ML119709">
    <property type="protein sequence ID" value="RPA78587.1"/>
    <property type="molecule type" value="Genomic_DNA"/>
</dbReference>
<keyword evidence="5 11" id="KW-0436">Ligase</keyword>
<evidence type="ECO:0000256" key="11">
    <source>
        <dbReference type="RuleBase" id="RU004356"/>
    </source>
</evidence>